<reference evidence="1 2" key="1">
    <citation type="submission" date="2017-11" db="EMBL/GenBank/DDBJ databases">
        <title>Draft genome sequence of magnetotactic bacterium Magnetospirillum kuznetsovii LBB-42.</title>
        <authorList>
            <person name="Grouzdev D.S."/>
            <person name="Rysina M.S."/>
            <person name="Baslerov R.V."/>
            <person name="Koziaeva V."/>
        </authorList>
    </citation>
    <scope>NUCLEOTIDE SEQUENCE [LARGE SCALE GENOMIC DNA]</scope>
    <source>
        <strain evidence="1 2">LBB-42</strain>
    </source>
</reference>
<dbReference type="OrthoDB" id="9963120at2"/>
<protein>
    <submittedName>
        <fullName evidence="1">Uncharacterized protein</fullName>
    </submittedName>
</protein>
<gene>
    <name evidence="1" type="ORF">CU669_15000</name>
</gene>
<comment type="caution">
    <text evidence="1">The sequence shown here is derived from an EMBL/GenBank/DDBJ whole genome shotgun (WGS) entry which is preliminary data.</text>
</comment>
<name>A0A364NVH9_9PROT</name>
<dbReference type="Proteomes" id="UP000251075">
    <property type="component" value="Unassembled WGS sequence"/>
</dbReference>
<proteinExistence type="predicted"/>
<keyword evidence="2" id="KW-1185">Reference proteome</keyword>
<evidence type="ECO:0000313" key="2">
    <source>
        <dbReference type="Proteomes" id="UP000251075"/>
    </source>
</evidence>
<dbReference type="RefSeq" id="WP_112146132.1">
    <property type="nucleotide sequence ID" value="NZ_PGTO01000013.1"/>
</dbReference>
<sequence>MTIDFTNPVETTETPPRPVMVLYALGNDTPYGFVVYNVTKTATDEFWLMTDENRPDIRNVPAKPVLIEGWSNVMSFGERHGSLPFSMGRVYPTRELAAAYLDDDDCYVTTIKVAWHSDGSPVEEDDTFVAQHLRKCIADRDHWKAKAEALDRDLESRILECGAAWERCQQWEAKAIKAQADAGGIINRMQAVVDAAVAWVNERETGTMPWEYANKVMFAVRAYQNIQPATSDSHEAMVEADIRNAETEQALMDAWAGDDIDAILPKQRKAALDELTRVTQETVPGAYDAPDTVWVCECGYVNGRQKTRCCKCKQPATGDSHEADQWIEAHDDKDFVKAVEEVVTSDSHEPAPPVKNCLTCRFYEPGVISHRAKCPTCLGDTWNNWQPKENPND</sequence>
<evidence type="ECO:0000313" key="1">
    <source>
        <dbReference type="EMBL" id="RAU21062.1"/>
    </source>
</evidence>
<accession>A0A364NVH9</accession>
<organism evidence="1 2">
    <name type="scientific">Paramagnetospirillum kuznetsovii</name>
    <dbReference type="NCBI Taxonomy" id="2053833"/>
    <lineage>
        <taxon>Bacteria</taxon>
        <taxon>Pseudomonadati</taxon>
        <taxon>Pseudomonadota</taxon>
        <taxon>Alphaproteobacteria</taxon>
        <taxon>Rhodospirillales</taxon>
        <taxon>Magnetospirillaceae</taxon>
        <taxon>Paramagnetospirillum</taxon>
    </lineage>
</organism>
<dbReference type="AlphaFoldDB" id="A0A364NVH9"/>
<dbReference type="EMBL" id="PGTO01000013">
    <property type="protein sequence ID" value="RAU21062.1"/>
    <property type="molecule type" value="Genomic_DNA"/>
</dbReference>